<protein>
    <recommendedName>
        <fullName evidence="2">Phospholipase D-like domain-containing protein</fullName>
    </recommendedName>
</protein>
<evidence type="ECO:0000313" key="4">
    <source>
        <dbReference type="Proteomes" id="UP000245802"/>
    </source>
</evidence>
<dbReference type="OrthoDB" id="9762009at2"/>
<dbReference type="InterPro" id="IPR047955">
    <property type="entry name" value="DrmC-like"/>
</dbReference>
<dbReference type="EMBL" id="CP025958">
    <property type="protein sequence ID" value="AWM39828.1"/>
    <property type="molecule type" value="Genomic_DNA"/>
</dbReference>
<dbReference type="PANTHER" id="PTHR21248">
    <property type="entry name" value="CARDIOLIPIN SYNTHASE"/>
    <property type="match status" value="1"/>
</dbReference>
<reference evidence="3 4" key="1">
    <citation type="submission" date="2018-01" db="EMBL/GenBank/DDBJ databases">
        <title>G. obscuriglobus.</title>
        <authorList>
            <person name="Franke J."/>
            <person name="Blomberg W."/>
            <person name="Selmecki A."/>
        </authorList>
    </citation>
    <scope>NUCLEOTIDE SEQUENCE [LARGE SCALE GENOMIC DNA]</scope>
    <source>
        <strain evidence="3 4">DSM 5831</strain>
    </source>
</reference>
<name>A0A2Z3H262_9BACT</name>
<evidence type="ECO:0000256" key="1">
    <source>
        <dbReference type="SAM" id="MobiDB-lite"/>
    </source>
</evidence>
<dbReference type="InterPro" id="IPR025202">
    <property type="entry name" value="PLD-like_dom"/>
</dbReference>
<gene>
    <name evidence="3" type="ORF">C1280_24355</name>
</gene>
<dbReference type="KEGG" id="gog:C1280_24355"/>
<dbReference type="Proteomes" id="UP000245802">
    <property type="component" value="Chromosome"/>
</dbReference>
<dbReference type="NCBIfam" id="NF038319">
    <property type="entry name" value="DISARM_DrmC_I"/>
    <property type="match status" value="1"/>
</dbReference>
<accession>A0A2Z3H262</accession>
<dbReference type="PANTHER" id="PTHR21248:SF22">
    <property type="entry name" value="PHOSPHOLIPASE D"/>
    <property type="match status" value="1"/>
</dbReference>
<dbReference type="SUPFAM" id="SSF56024">
    <property type="entry name" value="Phospholipase D/nuclease"/>
    <property type="match status" value="1"/>
</dbReference>
<dbReference type="Gene3D" id="3.30.870.10">
    <property type="entry name" value="Endonuclease Chain A"/>
    <property type="match status" value="1"/>
</dbReference>
<dbReference type="AlphaFoldDB" id="A0A2Z3H262"/>
<evidence type="ECO:0000313" key="3">
    <source>
        <dbReference type="EMBL" id="AWM39828.1"/>
    </source>
</evidence>
<proteinExistence type="predicted"/>
<dbReference type="Pfam" id="PF13091">
    <property type="entry name" value="PLDc_2"/>
    <property type="match status" value="1"/>
</dbReference>
<keyword evidence="4" id="KW-1185">Reference proteome</keyword>
<feature type="region of interest" description="Disordered" evidence="1">
    <location>
        <begin position="1"/>
        <end position="22"/>
    </location>
</feature>
<organism evidence="3 4">
    <name type="scientific">Gemmata obscuriglobus</name>
    <dbReference type="NCBI Taxonomy" id="114"/>
    <lineage>
        <taxon>Bacteria</taxon>
        <taxon>Pseudomonadati</taxon>
        <taxon>Planctomycetota</taxon>
        <taxon>Planctomycetia</taxon>
        <taxon>Gemmatales</taxon>
        <taxon>Gemmataceae</taxon>
        <taxon>Gemmata</taxon>
    </lineage>
</organism>
<feature type="domain" description="Phospholipase D-like" evidence="2">
    <location>
        <begin position="152"/>
        <end position="290"/>
    </location>
</feature>
<evidence type="ECO:0000259" key="2">
    <source>
        <dbReference type="Pfam" id="PF13091"/>
    </source>
</evidence>
<dbReference type="GO" id="GO:0006793">
    <property type="term" value="P:phosphorus metabolic process"/>
    <property type="evidence" value="ECO:0007669"/>
    <property type="project" value="UniProtKB-ARBA"/>
</dbReference>
<sequence length="299" mass="32190">MRAGQQVPRPGGPGPHGGDGRVERVGILPVKAMSHEHQQIGAAAARLAGRLPHALMVGVADAVTRYSSLDRAVARQAILQSVPTPDFREATAEFIDVWHSTAGCVGGEAVAVAIVTAAKCEHNHRHEETVEVVWTGPEPAEARFRQTEQAILEVVNSATSRLTIVSYAVYRIPRIREALVAAARRGVAICLIVETPNRVEGQGEYDCVRALGGSVASSCSVYYWPQEKRGRDDNGKIGILHVKCAVADGHRMFLSSANFTEYAFTINMELGLLVTGGGLPGQVERHFDRLLADGTLTRV</sequence>